<dbReference type="SUPFAM" id="SSF47370">
    <property type="entry name" value="Bromodomain"/>
    <property type="match status" value="1"/>
</dbReference>
<dbReference type="InParanoid" id="A0A3N4LF03"/>
<keyword evidence="5" id="KW-1185">Reference proteome</keyword>
<reference evidence="4 5" key="1">
    <citation type="journal article" date="2018" name="Nat. Ecol. Evol.">
        <title>Pezizomycetes genomes reveal the molecular basis of ectomycorrhizal truffle lifestyle.</title>
        <authorList>
            <person name="Murat C."/>
            <person name="Payen T."/>
            <person name="Noel B."/>
            <person name="Kuo A."/>
            <person name="Morin E."/>
            <person name="Chen J."/>
            <person name="Kohler A."/>
            <person name="Krizsan K."/>
            <person name="Balestrini R."/>
            <person name="Da Silva C."/>
            <person name="Montanini B."/>
            <person name="Hainaut M."/>
            <person name="Levati E."/>
            <person name="Barry K.W."/>
            <person name="Belfiori B."/>
            <person name="Cichocki N."/>
            <person name="Clum A."/>
            <person name="Dockter R.B."/>
            <person name="Fauchery L."/>
            <person name="Guy J."/>
            <person name="Iotti M."/>
            <person name="Le Tacon F."/>
            <person name="Lindquist E.A."/>
            <person name="Lipzen A."/>
            <person name="Malagnac F."/>
            <person name="Mello A."/>
            <person name="Molinier V."/>
            <person name="Miyauchi S."/>
            <person name="Poulain J."/>
            <person name="Riccioni C."/>
            <person name="Rubini A."/>
            <person name="Sitrit Y."/>
            <person name="Splivallo R."/>
            <person name="Traeger S."/>
            <person name="Wang M."/>
            <person name="Zifcakova L."/>
            <person name="Wipf D."/>
            <person name="Zambonelli A."/>
            <person name="Paolocci F."/>
            <person name="Nowrousian M."/>
            <person name="Ottonello S."/>
            <person name="Baldrian P."/>
            <person name="Spatafora J.W."/>
            <person name="Henrissat B."/>
            <person name="Nagy L.G."/>
            <person name="Aury J.M."/>
            <person name="Wincker P."/>
            <person name="Grigoriev I.V."/>
            <person name="Bonfante P."/>
            <person name="Martin F.M."/>
        </authorList>
    </citation>
    <scope>NUCLEOTIDE SEQUENCE [LARGE SCALE GENOMIC DNA]</scope>
    <source>
        <strain evidence="4 5">ATCC MYA-4762</strain>
    </source>
</reference>
<feature type="domain" description="Bromo" evidence="3">
    <location>
        <begin position="30"/>
        <end position="72"/>
    </location>
</feature>
<protein>
    <recommendedName>
        <fullName evidence="3">Bromo domain-containing protein</fullName>
    </recommendedName>
</protein>
<evidence type="ECO:0000313" key="4">
    <source>
        <dbReference type="EMBL" id="RPB21463.1"/>
    </source>
</evidence>
<dbReference type="Gene3D" id="1.20.920.10">
    <property type="entry name" value="Bromodomain-like"/>
    <property type="match status" value="1"/>
</dbReference>
<evidence type="ECO:0000256" key="1">
    <source>
        <dbReference type="ARBA" id="ARBA00023117"/>
    </source>
</evidence>
<evidence type="ECO:0000256" key="2">
    <source>
        <dbReference type="PROSITE-ProRule" id="PRU00035"/>
    </source>
</evidence>
<dbReference type="EMBL" id="ML121559">
    <property type="protein sequence ID" value="RPB21463.1"/>
    <property type="molecule type" value="Genomic_DNA"/>
</dbReference>
<proteinExistence type="predicted"/>
<dbReference type="Pfam" id="PF00439">
    <property type="entry name" value="Bromodomain"/>
    <property type="match status" value="1"/>
</dbReference>
<dbReference type="Proteomes" id="UP000267821">
    <property type="component" value="Unassembled WGS sequence"/>
</dbReference>
<dbReference type="GO" id="GO:0006325">
    <property type="term" value="P:chromatin organization"/>
    <property type="evidence" value="ECO:0007669"/>
    <property type="project" value="UniProtKB-ARBA"/>
</dbReference>
<evidence type="ECO:0000259" key="3">
    <source>
        <dbReference type="PROSITE" id="PS50014"/>
    </source>
</evidence>
<sequence>MPGRDPKLPDAAYKAMQGVMNTLFAQTDEDGRDISQVFHDLIPKRALPDYYKVIKHPQAMNPVQVSLVTQLG</sequence>
<gene>
    <name evidence="4" type="ORF">L211DRAFT_436675</name>
</gene>
<evidence type="ECO:0000313" key="5">
    <source>
        <dbReference type="Proteomes" id="UP000267821"/>
    </source>
</evidence>
<dbReference type="STRING" id="1051890.A0A3N4LF03"/>
<name>A0A3N4LF03_9PEZI</name>
<accession>A0A3N4LF03</accession>
<dbReference type="PROSITE" id="PS50014">
    <property type="entry name" value="BROMODOMAIN_2"/>
    <property type="match status" value="1"/>
</dbReference>
<dbReference type="OrthoDB" id="1742084at2759"/>
<dbReference type="InterPro" id="IPR036427">
    <property type="entry name" value="Bromodomain-like_sf"/>
</dbReference>
<keyword evidence="1 2" id="KW-0103">Bromodomain</keyword>
<dbReference type="AlphaFoldDB" id="A0A3N4LF03"/>
<organism evidence="4 5">
    <name type="scientific">Terfezia boudieri ATCC MYA-4762</name>
    <dbReference type="NCBI Taxonomy" id="1051890"/>
    <lineage>
        <taxon>Eukaryota</taxon>
        <taxon>Fungi</taxon>
        <taxon>Dikarya</taxon>
        <taxon>Ascomycota</taxon>
        <taxon>Pezizomycotina</taxon>
        <taxon>Pezizomycetes</taxon>
        <taxon>Pezizales</taxon>
        <taxon>Pezizaceae</taxon>
        <taxon>Terfezia</taxon>
    </lineage>
</organism>
<dbReference type="InterPro" id="IPR001487">
    <property type="entry name" value="Bromodomain"/>
</dbReference>